<dbReference type="AlphaFoldDB" id="A0AAV9EET6"/>
<reference evidence="8" key="1">
    <citation type="journal article" date="2023" name="Nat. Commun.">
        <title>Diploid and tetraploid genomes of Acorus and the evolution of monocots.</title>
        <authorList>
            <person name="Ma L."/>
            <person name="Liu K.W."/>
            <person name="Li Z."/>
            <person name="Hsiao Y.Y."/>
            <person name="Qi Y."/>
            <person name="Fu T."/>
            <person name="Tang G.D."/>
            <person name="Zhang D."/>
            <person name="Sun W.H."/>
            <person name="Liu D.K."/>
            <person name="Li Y."/>
            <person name="Chen G.Z."/>
            <person name="Liu X.D."/>
            <person name="Liao X.Y."/>
            <person name="Jiang Y.T."/>
            <person name="Yu X."/>
            <person name="Hao Y."/>
            <person name="Huang J."/>
            <person name="Zhao X.W."/>
            <person name="Ke S."/>
            <person name="Chen Y.Y."/>
            <person name="Wu W.L."/>
            <person name="Hsu J.L."/>
            <person name="Lin Y.F."/>
            <person name="Huang M.D."/>
            <person name="Li C.Y."/>
            <person name="Huang L."/>
            <person name="Wang Z.W."/>
            <person name="Zhao X."/>
            <person name="Zhong W.Y."/>
            <person name="Peng D.H."/>
            <person name="Ahmad S."/>
            <person name="Lan S."/>
            <person name="Zhang J.S."/>
            <person name="Tsai W.C."/>
            <person name="Van de Peer Y."/>
            <person name="Liu Z.J."/>
        </authorList>
    </citation>
    <scope>NUCLEOTIDE SEQUENCE</scope>
    <source>
        <strain evidence="8">CP</strain>
    </source>
</reference>
<evidence type="ECO:0000256" key="6">
    <source>
        <dbReference type="ARBA" id="ARBA00023295"/>
    </source>
</evidence>
<keyword evidence="4" id="KW-0732">Signal</keyword>
<dbReference type="InterPro" id="IPR043159">
    <property type="entry name" value="Lectin_gal-bd_sf"/>
</dbReference>
<gene>
    <name evidence="8" type="primary">BGAL3</name>
    <name evidence="8" type="ORF">QJS10_CPA08g00157</name>
</gene>
<dbReference type="CDD" id="cd22842">
    <property type="entry name" value="Gal_Rha_Lectin_BGal"/>
    <property type="match status" value="1"/>
</dbReference>
<dbReference type="Gene3D" id="2.60.120.740">
    <property type="match status" value="1"/>
</dbReference>
<dbReference type="PROSITE" id="PS50228">
    <property type="entry name" value="SUEL_LECTIN"/>
    <property type="match status" value="1"/>
</dbReference>
<evidence type="ECO:0000313" key="8">
    <source>
        <dbReference type="EMBL" id="KAK1311340.1"/>
    </source>
</evidence>
<protein>
    <recommendedName>
        <fullName evidence="3">beta-galactosidase</fullName>
        <ecNumber evidence="3">3.2.1.23</ecNumber>
    </recommendedName>
</protein>
<comment type="caution">
    <text evidence="8">The sequence shown here is derived from an EMBL/GenBank/DDBJ whole genome shotgun (WGS) entry which is preliminary data.</text>
</comment>
<evidence type="ECO:0000256" key="2">
    <source>
        <dbReference type="ARBA" id="ARBA00009809"/>
    </source>
</evidence>
<name>A0AAV9EET6_ACOCL</name>
<evidence type="ECO:0000256" key="5">
    <source>
        <dbReference type="ARBA" id="ARBA00022801"/>
    </source>
</evidence>
<dbReference type="GO" id="GO:0030246">
    <property type="term" value="F:carbohydrate binding"/>
    <property type="evidence" value="ECO:0007669"/>
    <property type="project" value="InterPro"/>
</dbReference>
<keyword evidence="5" id="KW-0378">Hydrolase</keyword>
<sequence>MKRSVSTVCADVSERHPTLQNFHIESEGKSEEVHRPKVHLHCANGQSISAINFASFGTPLGTCGSFKQGACHSASSHSTLEKRCIGQQKCAVAITTNNFGGDPCPNVLKRVVVEAVCTSTSQSNSQG</sequence>
<evidence type="ECO:0000256" key="3">
    <source>
        <dbReference type="ARBA" id="ARBA00012756"/>
    </source>
</evidence>
<dbReference type="GO" id="GO:0004565">
    <property type="term" value="F:beta-galactosidase activity"/>
    <property type="evidence" value="ECO:0007669"/>
    <property type="project" value="UniProtKB-EC"/>
</dbReference>
<dbReference type="Proteomes" id="UP001180020">
    <property type="component" value="Unassembled WGS sequence"/>
</dbReference>
<dbReference type="Pfam" id="PF02140">
    <property type="entry name" value="SUEL_Lectin"/>
    <property type="match status" value="1"/>
</dbReference>
<accession>A0AAV9EET6</accession>
<dbReference type="InterPro" id="IPR000922">
    <property type="entry name" value="Lectin_gal-bd_dom"/>
</dbReference>
<keyword evidence="6" id="KW-0326">Glycosidase</keyword>
<dbReference type="FunFam" id="2.60.120.740:FF:000002">
    <property type="entry name" value="Beta-galactosidase"/>
    <property type="match status" value="1"/>
</dbReference>
<evidence type="ECO:0000313" key="9">
    <source>
        <dbReference type="Proteomes" id="UP001180020"/>
    </source>
</evidence>
<evidence type="ECO:0000259" key="7">
    <source>
        <dbReference type="PROSITE" id="PS50228"/>
    </source>
</evidence>
<feature type="domain" description="SUEL-type lectin" evidence="7">
    <location>
        <begin position="32"/>
        <end position="118"/>
    </location>
</feature>
<keyword evidence="9" id="KW-1185">Reference proteome</keyword>
<organism evidence="8 9">
    <name type="scientific">Acorus calamus</name>
    <name type="common">Sweet flag</name>
    <dbReference type="NCBI Taxonomy" id="4465"/>
    <lineage>
        <taxon>Eukaryota</taxon>
        <taxon>Viridiplantae</taxon>
        <taxon>Streptophyta</taxon>
        <taxon>Embryophyta</taxon>
        <taxon>Tracheophyta</taxon>
        <taxon>Spermatophyta</taxon>
        <taxon>Magnoliopsida</taxon>
        <taxon>Liliopsida</taxon>
        <taxon>Acoraceae</taxon>
        <taxon>Acorus</taxon>
    </lineage>
</organism>
<proteinExistence type="inferred from homology"/>
<dbReference type="EMBL" id="JAUJYO010000008">
    <property type="protein sequence ID" value="KAK1311340.1"/>
    <property type="molecule type" value="Genomic_DNA"/>
</dbReference>
<dbReference type="EC" id="3.2.1.23" evidence="3"/>
<comment type="similarity">
    <text evidence="2">Belongs to the glycosyl hydrolase 35 family.</text>
</comment>
<evidence type="ECO:0000256" key="1">
    <source>
        <dbReference type="ARBA" id="ARBA00001412"/>
    </source>
</evidence>
<evidence type="ECO:0000256" key="4">
    <source>
        <dbReference type="ARBA" id="ARBA00022729"/>
    </source>
</evidence>
<reference evidence="8" key="2">
    <citation type="submission" date="2023-06" db="EMBL/GenBank/DDBJ databases">
        <authorList>
            <person name="Ma L."/>
            <person name="Liu K.-W."/>
            <person name="Li Z."/>
            <person name="Hsiao Y.-Y."/>
            <person name="Qi Y."/>
            <person name="Fu T."/>
            <person name="Tang G."/>
            <person name="Zhang D."/>
            <person name="Sun W.-H."/>
            <person name="Liu D.-K."/>
            <person name="Li Y."/>
            <person name="Chen G.-Z."/>
            <person name="Liu X.-D."/>
            <person name="Liao X.-Y."/>
            <person name="Jiang Y.-T."/>
            <person name="Yu X."/>
            <person name="Hao Y."/>
            <person name="Huang J."/>
            <person name="Zhao X.-W."/>
            <person name="Ke S."/>
            <person name="Chen Y.-Y."/>
            <person name="Wu W.-L."/>
            <person name="Hsu J.-L."/>
            <person name="Lin Y.-F."/>
            <person name="Huang M.-D."/>
            <person name="Li C.-Y."/>
            <person name="Huang L."/>
            <person name="Wang Z.-W."/>
            <person name="Zhao X."/>
            <person name="Zhong W.-Y."/>
            <person name="Peng D.-H."/>
            <person name="Ahmad S."/>
            <person name="Lan S."/>
            <person name="Zhang J.-S."/>
            <person name="Tsai W.-C."/>
            <person name="Van De Peer Y."/>
            <person name="Liu Z.-J."/>
        </authorList>
    </citation>
    <scope>NUCLEOTIDE SEQUENCE</scope>
    <source>
        <strain evidence="8">CP</strain>
        <tissue evidence="8">Leaves</tissue>
    </source>
</reference>
<comment type="catalytic activity">
    <reaction evidence="1">
        <text>Hydrolysis of terminal non-reducing beta-D-galactose residues in beta-D-galactosides.</text>
        <dbReference type="EC" id="3.2.1.23"/>
    </reaction>
</comment>